<feature type="binding site" evidence="8">
    <location>
        <position position="135"/>
    </location>
    <ligand>
        <name>Cu cation</name>
        <dbReference type="ChEBI" id="CHEBI:23378"/>
    </ligand>
</feature>
<name>A0AAW6RM92_9BURK</name>
<evidence type="ECO:0000259" key="9">
    <source>
        <dbReference type="Pfam" id="PF00127"/>
    </source>
</evidence>
<dbReference type="AlphaFoldDB" id="A0AAW6RM92"/>
<dbReference type="Proteomes" id="UP001237156">
    <property type="component" value="Unassembled WGS sequence"/>
</dbReference>
<evidence type="ECO:0000256" key="1">
    <source>
        <dbReference type="ARBA" id="ARBA00004418"/>
    </source>
</evidence>
<dbReference type="CDD" id="cd04218">
    <property type="entry name" value="Pseudoazurin"/>
    <property type="match status" value="1"/>
</dbReference>
<evidence type="ECO:0000313" key="11">
    <source>
        <dbReference type="Proteomes" id="UP001237156"/>
    </source>
</evidence>
<dbReference type="PRINTS" id="PR00156">
    <property type="entry name" value="COPPERBLUE"/>
</dbReference>
<keyword evidence="11" id="KW-1185">Reference proteome</keyword>
<dbReference type="InterPro" id="IPR008972">
    <property type="entry name" value="Cupredoxin"/>
</dbReference>
<dbReference type="GO" id="GO:0042597">
    <property type="term" value="C:periplasmic space"/>
    <property type="evidence" value="ECO:0007669"/>
    <property type="project" value="UniProtKB-SubCell"/>
</dbReference>
<keyword evidence="6 8" id="KW-0186">Copper</keyword>
<dbReference type="InterPro" id="IPR001235">
    <property type="entry name" value="Copper_blue_Plastocyanin"/>
</dbReference>
<keyword evidence="4" id="KW-0574">Periplasm</keyword>
<feature type="domain" description="Blue (type 1) copper" evidence="9">
    <location>
        <begin position="60"/>
        <end position="146"/>
    </location>
</feature>
<dbReference type="PRINTS" id="PR00155">
    <property type="entry name" value="AMICYANIN"/>
</dbReference>
<evidence type="ECO:0000256" key="5">
    <source>
        <dbReference type="ARBA" id="ARBA00022982"/>
    </source>
</evidence>
<evidence type="ECO:0000256" key="2">
    <source>
        <dbReference type="ARBA" id="ARBA00022448"/>
    </source>
</evidence>
<evidence type="ECO:0000256" key="4">
    <source>
        <dbReference type="ARBA" id="ARBA00022764"/>
    </source>
</evidence>
<feature type="binding site" evidence="8">
    <location>
        <position position="140"/>
    </location>
    <ligand>
        <name>Cu cation</name>
        <dbReference type="ChEBI" id="CHEBI:23378"/>
    </ligand>
</feature>
<evidence type="ECO:0000256" key="8">
    <source>
        <dbReference type="PIRSR" id="PIRSR602386-1"/>
    </source>
</evidence>
<dbReference type="GO" id="GO:0009055">
    <property type="term" value="F:electron transfer activity"/>
    <property type="evidence" value="ECO:0007669"/>
    <property type="project" value="InterPro"/>
</dbReference>
<dbReference type="Pfam" id="PF00127">
    <property type="entry name" value="Copper-bind"/>
    <property type="match status" value="1"/>
</dbReference>
<keyword evidence="5" id="KW-0249">Electron transport</keyword>
<comment type="cofactor">
    <cofactor evidence="8">
        <name>Cu cation</name>
        <dbReference type="ChEBI" id="CHEBI:23378"/>
    </cofactor>
    <text evidence="8">Binds 1 copper ion per subunit.</text>
</comment>
<feature type="binding site" evidence="8">
    <location>
        <position position="94"/>
    </location>
    <ligand>
        <name>Cu cation</name>
        <dbReference type="ChEBI" id="CHEBI:23378"/>
    </ligand>
</feature>
<proteinExistence type="predicted"/>
<dbReference type="SUPFAM" id="SSF49503">
    <property type="entry name" value="Cupredoxins"/>
    <property type="match status" value="1"/>
</dbReference>
<gene>
    <name evidence="10" type="ORF">QB898_02140</name>
</gene>
<evidence type="ECO:0000256" key="7">
    <source>
        <dbReference type="NCBIfam" id="TIGR02375"/>
    </source>
</evidence>
<dbReference type="InterPro" id="IPR002386">
    <property type="entry name" value="Amicyanin/Pseudoazurin"/>
</dbReference>
<evidence type="ECO:0000256" key="3">
    <source>
        <dbReference type="ARBA" id="ARBA00022723"/>
    </source>
</evidence>
<dbReference type="RefSeq" id="WP_279523605.1">
    <property type="nucleotide sequence ID" value="NZ_JARVII010000002.1"/>
</dbReference>
<evidence type="ECO:0000313" key="10">
    <source>
        <dbReference type="EMBL" id="MDG9698530.1"/>
    </source>
</evidence>
<keyword evidence="2" id="KW-0813">Transport</keyword>
<dbReference type="GO" id="GO:0005507">
    <property type="term" value="F:copper ion binding"/>
    <property type="evidence" value="ECO:0007669"/>
    <property type="project" value="UniProtKB-UniRule"/>
</dbReference>
<dbReference type="EMBL" id="JARVII010000002">
    <property type="protein sequence ID" value="MDG9698530.1"/>
    <property type="molecule type" value="Genomic_DNA"/>
</dbReference>
<protein>
    <recommendedName>
        <fullName evidence="7">Pseudoazurin</fullName>
    </recommendedName>
</protein>
<comment type="subcellular location">
    <subcellularLocation>
        <location evidence="1">Periplasm</location>
    </subcellularLocation>
</comment>
<comment type="caution">
    <text evidence="10">The sequence shown here is derived from an EMBL/GenBank/DDBJ whole genome shotgun (WGS) entry which is preliminary data.</text>
</comment>
<dbReference type="Gene3D" id="2.60.40.420">
    <property type="entry name" value="Cupredoxins - blue copper proteins"/>
    <property type="match status" value="1"/>
</dbReference>
<evidence type="ECO:0000256" key="6">
    <source>
        <dbReference type="ARBA" id="ARBA00023008"/>
    </source>
</evidence>
<keyword evidence="3 8" id="KW-0479">Metal-binding</keyword>
<dbReference type="InterPro" id="IPR000923">
    <property type="entry name" value="BlueCu_1"/>
</dbReference>
<feature type="binding site" evidence="8">
    <location>
        <position position="132"/>
    </location>
    <ligand>
        <name>Cu cation</name>
        <dbReference type="ChEBI" id="CHEBI:23378"/>
    </ligand>
</feature>
<organism evidence="10 11">
    <name type="scientific">Ottowia cancrivicina</name>
    <dbReference type="NCBI Taxonomy" id="3040346"/>
    <lineage>
        <taxon>Bacteria</taxon>
        <taxon>Pseudomonadati</taxon>
        <taxon>Pseudomonadota</taxon>
        <taxon>Betaproteobacteria</taxon>
        <taxon>Burkholderiales</taxon>
        <taxon>Comamonadaceae</taxon>
        <taxon>Ottowia</taxon>
    </lineage>
</organism>
<accession>A0AAW6RM92</accession>
<reference evidence="10 11" key="1">
    <citation type="submission" date="2023-04" db="EMBL/GenBank/DDBJ databases">
        <title>Ottowia paracancer sp. nov., isolated from human stomach.</title>
        <authorList>
            <person name="Song Y."/>
        </authorList>
    </citation>
    <scope>NUCLEOTIDE SEQUENCE [LARGE SCALE GENOMIC DNA]</scope>
    <source>
        <strain evidence="10 11">10c7w1</strain>
    </source>
</reference>
<sequence>MFHALPPASAAQSARGLIHSHSRRHFHRRSRWLFNAFAALALACAAHAPAPAWAKTWEVKMLNRNATGPMPFEPDYLHIAPGDKVKFLAVHNGHNAASIPGMAPEGAPSFTGKINEEIEVAFEQPGLYGVRCMPHYTMGMVMLIRVGDGPGPQQMQIPPEVPAAAQKRFHEIAARAQQAGE</sequence>
<dbReference type="NCBIfam" id="TIGR02375">
    <property type="entry name" value="pseudoazurin"/>
    <property type="match status" value="1"/>
</dbReference>
<dbReference type="InterPro" id="IPR012745">
    <property type="entry name" value="Pseudoazurin"/>
</dbReference>